<proteinExistence type="inferred from homology"/>
<evidence type="ECO:0000313" key="5">
    <source>
        <dbReference type="EMBL" id="MEF2253657.1"/>
    </source>
</evidence>
<dbReference type="Pfam" id="PF00128">
    <property type="entry name" value="Alpha-amylase"/>
    <property type="match status" value="1"/>
</dbReference>
<comment type="caution">
    <text evidence="5">The sequence shown here is derived from an EMBL/GenBank/DDBJ whole genome shotgun (WGS) entry which is preliminary data.</text>
</comment>
<keyword evidence="2 5" id="KW-0328">Glycosyltransferase</keyword>
<dbReference type="SUPFAM" id="SSF51445">
    <property type="entry name" value="(Trans)glycosidases"/>
    <property type="match status" value="1"/>
</dbReference>
<feature type="domain" description="Glycosyl hydrolase family 13 catalytic" evidence="4">
    <location>
        <begin position="6"/>
        <end position="411"/>
    </location>
</feature>
<name>A0ABU7V1V1_9MICO</name>
<dbReference type="InterPro" id="IPR016377">
    <property type="entry name" value="Sucrose_GGa_phosphorylase-rel"/>
</dbReference>
<dbReference type="PANTHER" id="PTHR38784">
    <property type="entry name" value="SUCROSE PHOSPHORYLASE"/>
    <property type="match status" value="1"/>
</dbReference>
<organism evidence="5 6">
    <name type="scientific">Microbacterium schleiferi</name>
    <dbReference type="NCBI Taxonomy" id="69362"/>
    <lineage>
        <taxon>Bacteria</taxon>
        <taxon>Bacillati</taxon>
        <taxon>Actinomycetota</taxon>
        <taxon>Actinomycetes</taxon>
        <taxon>Micrococcales</taxon>
        <taxon>Microbacteriaceae</taxon>
        <taxon>Microbacterium</taxon>
    </lineage>
</organism>
<dbReference type="PIRSF" id="PIRSF003059">
    <property type="entry name" value="Sucrose_phosphorylase"/>
    <property type="match status" value="1"/>
</dbReference>
<dbReference type="PANTHER" id="PTHR38784:SF1">
    <property type="entry name" value="SUCROSE PHOSPHORYLASE"/>
    <property type="match status" value="1"/>
</dbReference>
<protein>
    <submittedName>
        <fullName evidence="5">Sucrose phosphorylase</fullName>
        <ecNumber evidence="5">2.4.1.7</ecNumber>
    </submittedName>
</protein>
<dbReference type="SMART" id="SM00642">
    <property type="entry name" value="Aamy"/>
    <property type="match status" value="1"/>
</dbReference>
<dbReference type="InterPro" id="IPR006047">
    <property type="entry name" value="GH13_cat_dom"/>
</dbReference>
<dbReference type="EMBL" id="JAZHOV010000001">
    <property type="protein sequence ID" value="MEF2253657.1"/>
    <property type="molecule type" value="Genomic_DNA"/>
</dbReference>
<dbReference type="NCBIfam" id="TIGR03852">
    <property type="entry name" value="sucrose_gtfA"/>
    <property type="match status" value="1"/>
</dbReference>
<dbReference type="Gene3D" id="3.90.400.10">
    <property type="entry name" value="Oligo-1,6-glucosidase, Domain 2"/>
    <property type="match status" value="1"/>
</dbReference>
<dbReference type="EC" id="2.4.1.7" evidence="5"/>
<dbReference type="InterPro" id="IPR045857">
    <property type="entry name" value="O16G_dom_2"/>
</dbReference>
<evidence type="ECO:0000313" key="6">
    <source>
        <dbReference type="Proteomes" id="UP001351900"/>
    </source>
</evidence>
<dbReference type="InterPro" id="IPR022527">
    <property type="entry name" value="Sucrose_phospho"/>
</dbReference>
<comment type="similarity">
    <text evidence="1">Belongs to the glycosyl hydrolase 13 family. Sucrose phosphorylase subfamily.</text>
</comment>
<dbReference type="InterPro" id="IPR017853">
    <property type="entry name" value="GH"/>
</dbReference>
<gene>
    <name evidence="5" type="primary">gtfA</name>
    <name evidence="5" type="ORF">V2V91_00730</name>
</gene>
<reference evidence="5 6" key="1">
    <citation type="submission" date="2024-01" db="EMBL/GenBank/DDBJ databases">
        <title>the genome sequence of strain Microbacterium schleiferi NBRC 15075.</title>
        <authorList>
            <person name="Ding Y."/>
            <person name="Zhang G."/>
        </authorList>
    </citation>
    <scope>NUCLEOTIDE SEQUENCE [LARGE SCALE GENOMIC DNA]</scope>
    <source>
        <strain evidence="5 6">NBRC 15075</strain>
    </source>
</reference>
<keyword evidence="3 5" id="KW-0808">Transferase</keyword>
<dbReference type="GO" id="GO:0009018">
    <property type="term" value="F:sucrose phosphorylase activity"/>
    <property type="evidence" value="ECO:0007669"/>
    <property type="project" value="UniProtKB-EC"/>
</dbReference>
<sequence length="495" mass="54173">MTHPIQLIAYADRLGGTIPALGEVLRDRFAGAFGGVHILPFFTPFDGADAGFDPDDHTTVDPRLGTWDDVRALSDDLDVMVDVIVNHVSARSPQFRDVIQNGDQSPYAQMFLTMGTVFPEGATEADLLRIYRPRPGLPFTPYPWGESTRLVWTTFTAAQVDIDVRSAAGSAYLISILDALRDAGTRMIRLDAVGYAVKTPGTSSFMTPETFAFIDELTALAHERGLEVLVEVHSFYRRQIEIAQRVDRVYDFALPPLVLFAAATGDHAPLARWIAERPENAVTVLDTHDGIGIVDVGPDPATGEPGLLDAGQLGALVEAIHDATGGQSRAATGAAASNLDIYQVNSTFCDAMRRDDRAYLAARAVQLFVPGIHQIYYVGALAGTNDMDLLERTGVGRDINRHHYSDADLERDLERPVVAALLDLCRFRSDAPGFDGVFQSRLDDDGWLQMRWESASGWSELRARLDQGQAELRWARADGLEHATADLLEIPPTDA</sequence>
<evidence type="ECO:0000256" key="3">
    <source>
        <dbReference type="ARBA" id="ARBA00022679"/>
    </source>
</evidence>
<dbReference type="RefSeq" id="WP_331790418.1">
    <property type="nucleotide sequence ID" value="NZ_BAAAUO010000003.1"/>
</dbReference>
<keyword evidence="6" id="KW-1185">Reference proteome</keyword>
<dbReference type="Proteomes" id="UP001351900">
    <property type="component" value="Unassembled WGS sequence"/>
</dbReference>
<accession>A0ABU7V1V1</accession>
<evidence type="ECO:0000256" key="2">
    <source>
        <dbReference type="ARBA" id="ARBA00022676"/>
    </source>
</evidence>
<evidence type="ECO:0000256" key="1">
    <source>
        <dbReference type="ARBA" id="ARBA00008452"/>
    </source>
</evidence>
<dbReference type="Gene3D" id="3.20.20.80">
    <property type="entry name" value="Glycosidases"/>
    <property type="match status" value="1"/>
</dbReference>
<evidence type="ECO:0000259" key="4">
    <source>
        <dbReference type="SMART" id="SM00642"/>
    </source>
</evidence>